<organism evidence="1 2">
    <name type="scientific">Lactococcus lactis subsp. lactis A12</name>
    <dbReference type="NCBI Taxonomy" id="1137134"/>
    <lineage>
        <taxon>Bacteria</taxon>
        <taxon>Bacillati</taxon>
        <taxon>Bacillota</taxon>
        <taxon>Bacilli</taxon>
        <taxon>Lactobacillales</taxon>
        <taxon>Streptococcaceae</taxon>
        <taxon>Lactococcus</taxon>
    </lineage>
</organism>
<comment type="caution">
    <text evidence="1">The sequence shown here is derived from an EMBL/GenBank/DDBJ whole genome shotgun (WGS) entry which is preliminary data.</text>
</comment>
<dbReference type="AlphaFoldDB" id="S6FEJ6"/>
<accession>S6FEJ6</accession>
<dbReference type="EMBL" id="CBLU010000005">
    <property type="protein sequence ID" value="CDG03676.1"/>
    <property type="molecule type" value="Genomic_DNA"/>
</dbReference>
<name>S6FEJ6_LACLL</name>
<evidence type="ECO:0000313" key="1">
    <source>
        <dbReference type="EMBL" id="CDG03676.1"/>
    </source>
</evidence>
<proteinExistence type="predicted"/>
<evidence type="ECO:0000313" key="2">
    <source>
        <dbReference type="Proteomes" id="UP000015361"/>
    </source>
</evidence>
<protein>
    <submittedName>
        <fullName evidence="1">Uncharacterized protein</fullName>
    </submittedName>
</protein>
<reference evidence="1 2" key="1">
    <citation type="journal article" date="2013" name="Appl. Environ. Microbiol.">
        <title>The Carbohydrate Metabolism Signature of Lactococcus lactis Strain A12 Reveals Its Sourdough Ecosystem Origin.</title>
        <authorList>
            <person name="Passerini D."/>
            <person name="Coddeville M."/>
            <person name="Le Bourgeois P."/>
            <person name="Loubiere P."/>
            <person name="Ritzenthaler P."/>
            <person name="Fontagne-Faucher C."/>
            <person name="Daveran-Mingot M.L."/>
            <person name="Cocaign-Bousquet M."/>
        </authorList>
    </citation>
    <scope>NUCLEOTIDE SEQUENCE [LARGE SCALE GENOMIC DNA]</scope>
    <source>
        <strain evidence="1 2">A12</strain>
    </source>
</reference>
<dbReference type="Proteomes" id="UP000015361">
    <property type="component" value="Unassembled WGS sequence"/>
</dbReference>
<sequence length="122" mass="14028">MERKAMDKSQHQEIADILWERLVAAFNDEAKHYKTLYAENGYGESRLGSIGPVEDREVCRSDWWRELGGEALIESVEPPKNRQIFGEGVSYEGLDDYWAITHLIENAHQGEQLETGQIWFGS</sequence>
<gene>
    <name evidence="1" type="ORF">O9U_11010</name>
</gene>